<keyword evidence="2" id="KW-1185">Reference proteome</keyword>
<dbReference type="Proteomes" id="UP001497535">
    <property type="component" value="Unassembled WGS sequence"/>
</dbReference>
<reference evidence="1" key="1">
    <citation type="submission" date="2023-11" db="EMBL/GenBank/DDBJ databases">
        <authorList>
            <person name="Poullet M."/>
        </authorList>
    </citation>
    <scope>NUCLEOTIDE SEQUENCE</scope>
    <source>
        <strain evidence="1">E1834</strain>
    </source>
</reference>
<evidence type="ECO:0000313" key="1">
    <source>
        <dbReference type="EMBL" id="CAK5041769.1"/>
    </source>
</evidence>
<name>A0ACB0YD43_MELEN</name>
<comment type="caution">
    <text evidence="1">The sequence shown here is derived from an EMBL/GenBank/DDBJ whole genome shotgun (WGS) entry which is preliminary data.</text>
</comment>
<gene>
    <name evidence="1" type="ORF">MENTE1834_LOCUS10623</name>
</gene>
<evidence type="ECO:0000313" key="2">
    <source>
        <dbReference type="Proteomes" id="UP001497535"/>
    </source>
</evidence>
<dbReference type="EMBL" id="CAVMJV010000010">
    <property type="protein sequence ID" value="CAK5041769.1"/>
    <property type="molecule type" value="Genomic_DNA"/>
</dbReference>
<organism evidence="1 2">
    <name type="scientific">Meloidogyne enterolobii</name>
    <name type="common">Root-knot nematode worm</name>
    <name type="synonym">Meloidogyne mayaguensis</name>
    <dbReference type="NCBI Taxonomy" id="390850"/>
    <lineage>
        <taxon>Eukaryota</taxon>
        <taxon>Metazoa</taxon>
        <taxon>Ecdysozoa</taxon>
        <taxon>Nematoda</taxon>
        <taxon>Chromadorea</taxon>
        <taxon>Rhabditida</taxon>
        <taxon>Tylenchina</taxon>
        <taxon>Tylenchomorpha</taxon>
        <taxon>Tylenchoidea</taxon>
        <taxon>Meloidogynidae</taxon>
        <taxon>Meloidogyninae</taxon>
        <taxon>Meloidogyne</taxon>
    </lineage>
</organism>
<sequence length="220" mass="24791">MQIIINYSPSPSSFSSLDLKTFLFFYINLFIKIFCLFCLLNNAQTKTFNNNNNQQLKQRMCFQCHMPIQCKSGFCFGDYCVKSIVANKYVSKGCENKTKNGGNYFEGRGNEGRGDILVQQQNFGESFYVSVRSLEEEKENQLIKSSTKYPNKSNSNKMSSLGVAVPNGCIKMNVFGQPNIICYCNDADYCNGGGGGGGRNLKKQTIIFILIIIFIFFINI</sequence>
<protein>
    <submittedName>
        <fullName evidence="1">Uncharacterized protein</fullName>
    </submittedName>
</protein>
<proteinExistence type="predicted"/>
<accession>A0ACB0YD43</accession>